<dbReference type="AlphaFoldDB" id="F9CUZ9"/>
<comment type="caution">
    <text evidence="1">The sequence shown here is derived from an EMBL/GenBank/DDBJ whole genome shotgun (WGS) entry which is preliminary data.</text>
</comment>
<dbReference type="STRING" id="1001994.MY1_1959"/>
<dbReference type="OrthoDB" id="46222at2157"/>
<name>F9CUZ9_9ARCH</name>
<dbReference type="EMBL" id="AFPU01000001">
    <property type="protein sequence ID" value="EGP94703.1"/>
    <property type="molecule type" value="Genomic_DNA"/>
</dbReference>
<keyword evidence="1" id="KW-0808">Transferase</keyword>
<sequence>MLKIGQFIYPWGSGHYSRMMRLNDVLGDHIKEEFEVHFSSKDHVYQKLLEKFPTQKEKIHEILMPTPIDGKLGPSILLSMINFLLPVSKNPPLVKQVTSYLIQERKLYDKEKFDLVINDGDMGSNIIAKNRNVPSLFITNQFRPKLYKSRSYFYPAVNYISKQIGKASKIIVADSPPPYTLCEYNLNFTKEIKDKVSYVGHFTNGKNIEKGITSDLEKLIESSEFGYWMRTGNKSTNDGTGKRYEQIFNQNEMKNEKRIISHARSDPSIDYVLGKDGKKYTVSDALDKKIDWIQIDIGFLTEQQKETVLNLTKYAVVNGSHTVMGEILGGKAKPIIGIPVYDEHTNNIKWADDKKLGVLAVRTKQVIEAISKIKNNYNKFEENLADFSKNFVPNGAENTAKITAEILEEKK</sequence>
<organism evidence="1 2">
    <name type="scientific">Nitrosarchaeum koreense MY1</name>
    <dbReference type="NCBI Taxonomy" id="1001994"/>
    <lineage>
        <taxon>Archaea</taxon>
        <taxon>Nitrososphaerota</taxon>
        <taxon>Nitrososphaeria</taxon>
        <taxon>Nitrosopumilales</taxon>
        <taxon>Nitrosopumilaceae</taxon>
        <taxon>Nitrosarchaeum</taxon>
    </lineage>
</organism>
<dbReference type="RefSeq" id="WP_007551747.1">
    <property type="nucleotide sequence ID" value="NZ_AFPU01000001.1"/>
</dbReference>
<keyword evidence="2" id="KW-1185">Reference proteome</keyword>
<protein>
    <submittedName>
        <fullName evidence="1">Glycosyltransferase 28 domain protein</fullName>
    </submittedName>
</protein>
<evidence type="ECO:0000313" key="1">
    <source>
        <dbReference type="EMBL" id="EGP94703.1"/>
    </source>
</evidence>
<accession>F9CUZ9</accession>
<dbReference type="GO" id="GO:0016740">
    <property type="term" value="F:transferase activity"/>
    <property type="evidence" value="ECO:0007669"/>
    <property type="project" value="UniProtKB-KW"/>
</dbReference>
<proteinExistence type="predicted"/>
<gene>
    <name evidence="1" type="ORF">MY1_1959</name>
</gene>
<dbReference type="Proteomes" id="UP000004440">
    <property type="component" value="Unassembled WGS sequence"/>
</dbReference>
<evidence type="ECO:0000313" key="2">
    <source>
        <dbReference type="Proteomes" id="UP000004440"/>
    </source>
</evidence>
<reference evidence="1 2" key="1">
    <citation type="journal article" date="2011" name="J. Bacteriol.">
        <title>Genome Sequence of an Ammonia-Oxidizing Soil Archaeon, "Candidatus Nitrosoarchaeum koreensis" MY1.</title>
        <authorList>
            <person name="Kim B.K."/>
            <person name="Jung M.Y."/>
            <person name="Yu D.S."/>
            <person name="Park S.J."/>
            <person name="Oh T.K."/>
            <person name="Rhee S.K."/>
            <person name="Kim J.F."/>
        </authorList>
    </citation>
    <scope>NUCLEOTIDE SEQUENCE [LARGE SCALE GENOMIC DNA]</scope>
    <source>
        <strain evidence="1 2">MY1</strain>
    </source>
</reference>